<reference evidence="8" key="2">
    <citation type="submission" date="2025-08" db="UniProtKB">
        <authorList>
            <consortium name="Ensembl"/>
        </authorList>
    </citation>
    <scope>IDENTIFICATION</scope>
</reference>
<evidence type="ECO:0000313" key="8">
    <source>
        <dbReference type="Ensembl" id="ENSDCDP00010032495.1"/>
    </source>
</evidence>
<dbReference type="Pfam" id="PF13914">
    <property type="entry name" value="Phostensin"/>
    <property type="match status" value="1"/>
</dbReference>
<evidence type="ECO:0000256" key="1">
    <source>
        <dbReference type="ARBA" id="ARBA00004496"/>
    </source>
</evidence>
<dbReference type="Ensembl" id="ENSDCDT00010040276.1">
    <property type="protein sequence ID" value="ENSDCDP00010032495.1"/>
    <property type="gene ID" value="ENSDCDG00010020768.1"/>
</dbReference>
<sequence length="196" mass="21522">MPAWKREILERRKAKGGGPAAAVNGEVTAGSGSNNKDPGRTYTITPAGRRSPESSPAKTKDPAPYAQLGTLLKKRYPAVEEIEVIGGYLSLGRSCLSKTGSTPHRHLKISFNESSLHSTFEYPSESSVWDSGEEDEEDDEGKRDEEVQGGGTETIRIPRPSYTSSPTHTTTNSSGKRVEHSKEKEQNERKCERMNE</sequence>
<protein>
    <submittedName>
        <fullName evidence="8">Uncharacterized protein</fullName>
    </submittedName>
</protein>
<proteinExistence type="predicted"/>
<feature type="domain" description="Phostensin/Taperin N-terminal" evidence="7">
    <location>
        <begin position="1"/>
        <end position="35"/>
    </location>
</feature>
<dbReference type="Proteomes" id="UP000694580">
    <property type="component" value="Chromosome 3"/>
</dbReference>
<evidence type="ECO:0000256" key="3">
    <source>
        <dbReference type="ARBA" id="ARBA00022553"/>
    </source>
</evidence>
<evidence type="ECO:0000256" key="2">
    <source>
        <dbReference type="ARBA" id="ARBA00022490"/>
    </source>
</evidence>
<keyword evidence="4" id="KW-0009">Actin-binding</keyword>
<dbReference type="GO" id="GO:0019902">
    <property type="term" value="F:phosphatase binding"/>
    <property type="evidence" value="ECO:0007669"/>
    <property type="project" value="InterPro"/>
</dbReference>
<dbReference type="PANTHER" id="PTHR21685:SF1">
    <property type="entry name" value="TAPERIN"/>
    <property type="match status" value="1"/>
</dbReference>
<dbReference type="GO" id="GO:0005737">
    <property type="term" value="C:cytoplasm"/>
    <property type="evidence" value="ECO:0007669"/>
    <property type="project" value="UniProtKB-SubCell"/>
</dbReference>
<dbReference type="PANTHER" id="PTHR21685">
    <property type="entry name" value="TON-B BOX DOMAIN"/>
    <property type="match status" value="1"/>
</dbReference>
<feature type="region of interest" description="Disordered" evidence="5">
    <location>
        <begin position="11"/>
        <end position="64"/>
    </location>
</feature>
<evidence type="ECO:0000259" key="7">
    <source>
        <dbReference type="Pfam" id="PF13916"/>
    </source>
</evidence>
<keyword evidence="2" id="KW-0963">Cytoplasm</keyword>
<dbReference type="InterPro" id="IPR026671">
    <property type="entry name" value="PPP1R18/Tprn"/>
</dbReference>
<reference evidence="8" key="3">
    <citation type="submission" date="2025-09" db="UniProtKB">
        <authorList>
            <consortium name="Ensembl"/>
        </authorList>
    </citation>
    <scope>IDENTIFICATION</scope>
</reference>
<feature type="compositionally biased region" description="Basic and acidic residues" evidence="5">
    <location>
        <begin position="176"/>
        <end position="196"/>
    </location>
</feature>
<keyword evidence="9" id="KW-1185">Reference proteome</keyword>
<feature type="compositionally biased region" description="Low complexity" evidence="5">
    <location>
        <begin position="161"/>
        <end position="174"/>
    </location>
</feature>
<dbReference type="AlphaFoldDB" id="A0AAY4CH16"/>
<dbReference type="InterPro" id="IPR025903">
    <property type="entry name" value="Phostensin/Taperin_N_dom"/>
</dbReference>
<dbReference type="Pfam" id="PF13916">
    <property type="entry name" value="Phostensin_N"/>
    <property type="match status" value="1"/>
</dbReference>
<feature type="region of interest" description="Disordered" evidence="5">
    <location>
        <begin position="117"/>
        <end position="196"/>
    </location>
</feature>
<dbReference type="GeneTree" id="ENSGT00530000064035"/>
<organism evidence="8 9">
    <name type="scientific">Denticeps clupeoides</name>
    <name type="common">denticle herring</name>
    <dbReference type="NCBI Taxonomy" id="299321"/>
    <lineage>
        <taxon>Eukaryota</taxon>
        <taxon>Metazoa</taxon>
        <taxon>Chordata</taxon>
        <taxon>Craniata</taxon>
        <taxon>Vertebrata</taxon>
        <taxon>Euteleostomi</taxon>
        <taxon>Actinopterygii</taxon>
        <taxon>Neopterygii</taxon>
        <taxon>Teleostei</taxon>
        <taxon>Clupei</taxon>
        <taxon>Clupeiformes</taxon>
        <taxon>Denticipitoidei</taxon>
        <taxon>Denticipitidae</taxon>
        <taxon>Denticeps</taxon>
    </lineage>
</organism>
<comment type="subcellular location">
    <subcellularLocation>
        <location evidence="1">Cytoplasm</location>
    </subcellularLocation>
</comment>
<dbReference type="GO" id="GO:0003779">
    <property type="term" value="F:actin binding"/>
    <property type="evidence" value="ECO:0007669"/>
    <property type="project" value="UniProtKB-KW"/>
</dbReference>
<reference evidence="8 9" key="1">
    <citation type="submission" date="2020-06" db="EMBL/GenBank/DDBJ databases">
        <authorList>
            <consortium name="Wellcome Sanger Institute Data Sharing"/>
        </authorList>
    </citation>
    <scope>NUCLEOTIDE SEQUENCE [LARGE SCALE GENOMIC DNA]</scope>
</reference>
<feature type="domain" description="Phostensin/Taperin PP1-binding" evidence="6">
    <location>
        <begin position="47"/>
        <end position="128"/>
    </location>
</feature>
<evidence type="ECO:0000256" key="5">
    <source>
        <dbReference type="SAM" id="MobiDB-lite"/>
    </source>
</evidence>
<keyword evidence="3" id="KW-0597">Phosphoprotein</keyword>
<evidence type="ECO:0000313" key="9">
    <source>
        <dbReference type="Proteomes" id="UP000694580"/>
    </source>
</evidence>
<evidence type="ECO:0000259" key="6">
    <source>
        <dbReference type="Pfam" id="PF13914"/>
    </source>
</evidence>
<accession>A0AAY4CH16</accession>
<dbReference type="InterPro" id="IPR025907">
    <property type="entry name" value="Phostensin/Taperin_PP1-bd_dom"/>
</dbReference>
<name>A0AAY4CH16_9TELE</name>
<evidence type="ECO:0000256" key="4">
    <source>
        <dbReference type="ARBA" id="ARBA00023203"/>
    </source>
</evidence>